<gene>
    <name evidence="1" type="ORF">M514_18505</name>
</gene>
<dbReference type="EMBL" id="KL367496">
    <property type="protein sequence ID" value="KFD69356.1"/>
    <property type="molecule type" value="Genomic_DNA"/>
</dbReference>
<accession>A0A085NIR0</accession>
<proteinExistence type="predicted"/>
<reference evidence="1" key="1">
    <citation type="journal article" date="2014" name="Nat. Genet.">
        <title>Genome and transcriptome of the porcine whipworm Trichuris suis.</title>
        <authorList>
            <person name="Jex A.R."/>
            <person name="Nejsum P."/>
            <person name="Schwarz E.M."/>
            <person name="Hu L."/>
            <person name="Young N.D."/>
            <person name="Hall R.S."/>
            <person name="Korhonen P.K."/>
            <person name="Liao S."/>
            <person name="Thamsborg S."/>
            <person name="Xia J."/>
            <person name="Xu P."/>
            <person name="Wang S."/>
            <person name="Scheerlinck J.P."/>
            <person name="Hofmann A."/>
            <person name="Sternberg P.W."/>
            <person name="Wang J."/>
            <person name="Gasser R.B."/>
        </authorList>
    </citation>
    <scope>NUCLEOTIDE SEQUENCE [LARGE SCALE GENOMIC DNA]</scope>
    <source>
        <strain evidence="1">DCEP-RM93F</strain>
    </source>
</reference>
<protein>
    <submittedName>
        <fullName evidence="1">Uncharacterized protein</fullName>
    </submittedName>
</protein>
<organism evidence="1">
    <name type="scientific">Trichuris suis</name>
    <name type="common">pig whipworm</name>
    <dbReference type="NCBI Taxonomy" id="68888"/>
    <lineage>
        <taxon>Eukaryota</taxon>
        <taxon>Metazoa</taxon>
        <taxon>Ecdysozoa</taxon>
        <taxon>Nematoda</taxon>
        <taxon>Enoplea</taxon>
        <taxon>Dorylaimia</taxon>
        <taxon>Trichinellida</taxon>
        <taxon>Trichuridae</taxon>
        <taxon>Trichuris</taxon>
    </lineage>
</organism>
<name>A0A085NIR0_9BILA</name>
<dbReference type="Proteomes" id="UP000030758">
    <property type="component" value="Unassembled WGS sequence"/>
</dbReference>
<sequence length="89" mass="10206">MPDEPPRTSVSPFPKTACHQHDHIRMIRDGCRRFVYFMSLLRAKMKSMALALLNSPPPKQRDKISVPILPHQITNGHYCKLPTQSRGNL</sequence>
<dbReference type="AlphaFoldDB" id="A0A085NIR0"/>
<evidence type="ECO:0000313" key="1">
    <source>
        <dbReference type="EMBL" id="KFD69356.1"/>
    </source>
</evidence>